<accession>W1P8D0</accession>
<dbReference type="STRING" id="13333.W1P8D0"/>
<feature type="domain" description="VDE lipocalin" evidence="1">
    <location>
        <begin position="246"/>
        <end position="496"/>
    </location>
</feature>
<dbReference type="InterPro" id="IPR010788">
    <property type="entry name" value="VDE_dom"/>
</dbReference>
<dbReference type="GO" id="GO:0016491">
    <property type="term" value="F:oxidoreductase activity"/>
    <property type="evidence" value="ECO:0000318"/>
    <property type="project" value="GO_Central"/>
</dbReference>
<dbReference type="HOGENOM" id="CLU_033125_0_0_1"/>
<organism evidence="2 3">
    <name type="scientific">Amborella trichopoda</name>
    <dbReference type="NCBI Taxonomy" id="13333"/>
    <lineage>
        <taxon>Eukaryota</taxon>
        <taxon>Viridiplantae</taxon>
        <taxon>Streptophyta</taxon>
        <taxon>Embryophyta</taxon>
        <taxon>Tracheophyta</taxon>
        <taxon>Spermatophyta</taxon>
        <taxon>Magnoliopsida</taxon>
        <taxon>Amborellales</taxon>
        <taxon>Amborellaceae</taxon>
        <taxon>Amborella</taxon>
    </lineage>
</organism>
<dbReference type="GO" id="GO:0010028">
    <property type="term" value="P:xanthophyll cycle"/>
    <property type="evidence" value="ECO:0007669"/>
    <property type="project" value="InterPro"/>
</dbReference>
<dbReference type="Pfam" id="PF07137">
    <property type="entry name" value="VDE"/>
    <property type="match status" value="1"/>
</dbReference>
<dbReference type="eggNOG" id="ENOG502QUXT">
    <property type="taxonomic scope" value="Eukaryota"/>
</dbReference>
<dbReference type="GO" id="GO:0046422">
    <property type="term" value="F:violaxanthin de-epoxidase activity"/>
    <property type="evidence" value="ECO:0007669"/>
    <property type="project" value="InterPro"/>
</dbReference>
<evidence type="ECO:0000313" key="2">
    <source>
        <dbReference type="EMBL" id="ERN03861.1"/>
    </source>
</evidence>
<name>W1P8D0_AMBTC</name>
<evidence type="ECO:0000313" key="3">
    <source>
        <dbReference type="Proteomes" id="UP000017836"/>
    </source>
</evidence>
<protein>
    <recommendedName>
        <fullName evidence="1">VDE lipocalin domain-containing protein</fullName>
    </recommendedName>
</protein>
<proteinExistence type="predicted"/>
<dbReference type="AlphaFoldDB" id="W1P8D0"/>
<dbReference type="EMBL" id="KI394330">
    <property type="protein sequence ID" value="ERN03861.1"/>
    <property type="molecule type" value="Genomic_DNA"/>
</dbReference>
<evidence type="ECO:0000259" key="1">
    <source>
        <dbReference type="Pfam" id="PF07137"/>
    </source>
</evidence>
<sequence>MLLNSAYPSLKPPQQNHFWFHIPKTAVPKTTSLSLPSPTKTNTQNRFPQQTLAVSATQQNHSVTVVSIVGDGSFSPIKSTPWEQVMLHTADRLKWVDEGYEMLVFTDKLLTCKDQESNNSDINKALLQANILVIVGIQNQASIDWLLKNTKTIPNVVCFDSFPLLTNKLGGLQVPSTVAGNLAEKIAGKFLNGRSNEAIDTAKTISKAWNRYNSDDIRFVILVIINGYVRPVPILQGLRAKGFSTLKCMAKNCRAEILGCLLDSNCRKALQCLNTCDPTDQVCSYMCIASYESPKLEAFSLCALQKHNCLDLSAEIPEKPIVFPLREFRGEKLSHEVAEDLFVGCLGSFEWSWRVAAGQNPAYDQFPCQYQLFYRGKARGSFWYEPVFQVRTLDGEMVWRRRRYRVRRGDTPGTFFFSVSDNGVVSKEFWTIIDVCDDLRWGLFHYKGAAQASGQSYIGAVLVTPDGRYPSENGGQRLANALERCYVKEWELYNVDNGCCPLPPLGLPQGSSLHQKLNPAFSGS</sequence>
<dbReference type="OMA" id="FTVDNCS"/>
<dbReference type="PANTHER" id="PTHR33970:SF2">
    <property type="entry name" value="OS01G0716400 PROTEIN"/>
    <property type="match status" value="1"/>
</dbReference>
<dbReference type="Proteomes" id="UP000017836">
    <property type="component" value="Unassembled WGS sequence"/>
</dbReference>
<dbReference type="Gramene" id="ERN03861">
    <property type="protein sequence ID" value="ERN03861"/>
    <property type="gene ID" value="AMTR_s00078p00158650"/>
</dbReference>
<dbReference type="InterPro" id="IPR044682">
    <property type="entry name" value="VDE"/>
</dbReference>
<keyword evidence="3" id="KW-1185">Reference proteome</keyword>
<reference evidence="3" key="1">
    <citation type="journal article" date="2013" name="Science">
        <title>The Amborella genome and the evolution of flowering plants.</title>
        <authorList>
            <consortium name="Amborella Genome Project"/>
        </authorList>
    </citation>
    <scope>NUCLEOTIDE SEQUENCE [LARGE SCALE GENOMIC DNA]</scope>
</reference>
<dbReference type="InterPro" id="IPR012674">
    <property type="entry name" value="Calycin"/>
</dbReference>
<dbReference type="PANTHER" id="PTHR33970">
    <property type="entry name" value="VIOLAXANTHIN DE-EPOXIDASE, CHLOROPLASTIC-RELATED"/>
    <property type="match status" value="1"/>
</dbReference>
<dbReference type="Gene3D" id="2.40.128.20">
    <property type="match status" value="1"/>
</dbReference>
<dbReference type="KEGG" id="atr:18432012"/>
<dbReference type="OrthoDB" id="420426at2759"/>
<gene>
    <name evidence="2" type="ORF">AMTR_s00078p00158650</name>
</gene>